<evidence type="ECO:0000256" key="2">
    <source>
        <dbReference type="ARBA" id="ARBA00022723"/>
    </source>
</evidence>
<dbReference type="InParanoid" id="A0A5C3PLZ8"/>
<evidence type="ECO:0000259" key="14">
    <source>
        <dbReference type="PROSITE" id="PS51192"/>
    </source>
</evidence>
<keyword evidence="3 11" id="KW-0547">Nucleotide-binding</keyword>
<gene>
    <name evidence="16" type="ORF">K466DRAFT_611031</name>
</gene>
<comment type="catalytic activity">
    <reaction evidence="10 11">
        <text>Couples ATP hydrolysis with the unwinding of duplex DNA by translocating in the 3'-5' direction.</text>
        <dbReference type="EC" id="5.6.2.4"/>
    </reaction>
</comment>
<keyword evidence="12" id="KW-0175">Coiled coil</keyword>
<keyword evidence="9 11" id="KW-0539">Nucleus</keyword>
<dbReference type="GO" id="GO:0016887">
    <property type="term" value="F:ATP hydrolysis activity"/>
    <property type="evidence" value="ECO:0007669"/>
    <property type="project" value="RHEA"/>
</dbReference>
<protein>
    <recommendedName>
        <fullName evidence="11">ATP-dependent DNA helicase</fullName>
        <ecNumber evidence="11">5.6.2.4</ecNumber>
    </recommendedName>
</protein>
<keyword evidence="2" id="KW-0479">Metal-binding</keyword>
<evidence type="ECO:0000256" key="9">
    <source>
        <dbReference type="ARBA" id="ARBA00023242"/>
    </source>
</evidence>
<dbReference type="InterPro" id="IPR011545">
    <property type="entry name" value="DEAD/DEAH_box_helicase_dom"/>
</dbReference>
<dbReference type="GO" id="GO:0005524">
    <property type="term" value="F:ATP binding"/>
    <property type="evidence" value="ECO:0007669"/>
    <property type="project" value="UniProtKB-KW"/>
</dbReference>
<dbReference type="InterPro" id="IPR032284">
    <property type="entry name" value="RecQ_Zn-bd"/>
</dbReference>
<keyword evidence="8" id="KW-0413">Isomerase</keyword>
<dbReference type="EMBL" id="ML211082">
    <property type="protein sequence ID" value="TFK89260.1"/>
    <property type="molecule type" value="Genomic_DNA"/>
</dbReference>
<keyword evidence="4 11" id="KW-0378">Hydrolase</keyword>
<dbReference type="STRING" id="1314778.A0A5C3PLZ8"/>
<dbReference type="Pfam" id="PF00271">
    <property type="entry name" value="Helicase_C"/>
    <property type="match status" value="1"/>
</dbReference>
<keyword evidence="17" id="KW-1185">Reference proteome</keyword>
<evidence type="ECO:0000256" key="8">
    <source>
        <dbReference type="ARBA" id="ARBA00023235"/>
    </source>
</evidence>
<dbReference type="PANTHER" id="PTHR13710:SF105">
    <property type="entry name" value="ATP-DEPENDENT DNA HELICASE Q1"/>
    <property type="match status" value="1"/>
</dbReference>
<dbReference type="GO" id="GO:0005694">
    <property type="term" value="C:chromosome"/>
    <property type="evidence" value="ECO:0007669"/>
    <property type="project" value="TreeGrafter"/>
</dbReference>
<evidence type="ECO:0000256" key="11">
    <source>
        <dbReference type="RuleBase" id="RU364117"/>
    </source>
</evidence>
<evidence type="ECO:0000256" key="4">
    <source>
        <dbReference type="ARBA" id="ARBA00022801"/>
    </source>
</evidence>
<dbReference type="InterPro" id="IPR004589">
    <property type="entry name" value="DNA_helicase_ATP-dep_RecQ"/>
</dbReference>
<proteinExistence type="inferred from homology"/>
<dbReference type="SMART" id="SM00487">
    <property type="entry name" value="DEXDc"/>
    <property type="match status" value="1"/>
</dbReference>
<reference evidence="16 17" key="1">
    <citation type="journal article" date="2019" name="Nat. Ecol. Evol.">
        <title>Megaphylogeny resolves global patterns of mushroom evolution.</title>
        <authorList>
            <person name="Varga T."/>
            <person name="Krizsan K."/>
            <person name="Foldi C."/>
            <person name="Dima B."/>
            <person name="Sanchez-Garcia M."/>
            <person name="Sanchez-Ramirez S."/>
            <person name="Szollosi G.J."/>
            <person name="Szarkandi J.G."/>
            <person name="Papp V."/>
            <person name="Albert L."/>
            <person name="Andreopoulos W."/>
            <person name="Angelini C."/>
            <person name="Antonin V."/>
            <person name="Barry K.W."/>
            <person name="Bougher N.L."/>
            <person name="Buchanan P."/>
            <person name="Buyck B."/>
            <person name="Bense V."/>
            <person name="Catcheside P."/>
            <person name="Chovatia M."/>
            <person name="Cooper J."/>
            <person name="Damon W."/>
            <person name="Desjardin D."/>
            <person name="Finy P."/>
            <person name="Geml J."/>
            <person name="Haridas S."/>
            <person name="Hughes K."/>
            <person name="Justo A."/>
            <person name="Karasinski D."/>
            <person name="Kautmanova I."/>
            <person name="Kiss B."/>
            <person name="Kocsube S."/>
            <person name="Kotiranta H."/>
            <person name="LaButti K.M."/>
            <person name="Lechner B.E."/>
            <person name="Liimatainen K."/>
            <person name="Lipzen A."/>
            <person name="Lukacs Z."/>
            <person name="Mihaltcheva S."/>
            <person name="Morgado L.N."/>
            <person name="Niskanen T."/>
            <person name="Noordeloos M.E."/>
            <person name="Ohm R.A."/>
            <person name="Ortiz-Santana B."/>
            <person name="Ovrebo C."/>
            <person name="Racz N."/>
            <person name="Riley R."/>
            <person name="Savchenko A."/>
            <person name="Shiryaev A."/>
            <person name="Soop K."/>
            <person name="Spirin V."/>
            <person name="Szebenyi C."/>
            <person name="Tomsovsky M."/>
            <person name="Tulloss R.E."/>
            <person name="Uehling J."/>
            <person name="Grigoriev I.V."/>
            <person name="Vagvolgyi C."/>
            <person name="Papp T."/>
            <person name="Martin F.M."/>
            <person name="Miettinen O."/>
            <person name="Hibbett D.S."/>
            <person name="Nagy L.G."/>
        </authorList>
    </citation>
    <scope>NUCLEOTIDE SEQUENCE [LARGE SCALE GENOMIC DNA]</scope>
    <source>
        <strain evidence="16 17">HHB13444</strain>
    </source>
</reference>
<dbReference type="InterPro" id="IPR001650">
    <property type="entry name" value="Helicase_C-like"/>
</dbReference>
<dbReference type="PROSITE" id="PS51194">
    <property type="entry name" value="HELICASE_CTER"/>
    <property type="match status" value="1"/>
</dbReference>
<dbReference type="InterPro" id="IPR036388">
    <property type="entry name" value="WH-like_DNA-bd_sf"/>
</dbReference>
<evidence type="ECO:0000256" key="7">
    <source>
        <dbReference type="ARBA" id="ARBA00023125"/>
    </source>
</evidence>
<evidence type="ECO:0000256" key="1">
    <source>
        <dbReference type="ARBA" id="ARBA00005446"/>
    </source>
</evidence>
<feature type="region of interest" description="Disordered" evidence="13">
    <location>
        <begin position="700"/>
        <end position="850"/>
    </location>
</feature>
<dbReference type="GO" id="GO:0005634">
    <property type="term" value="C:nucleus"/>
    <property type="evidence" value="ECO:0007669"/>
    <property type="project" value="UniProtKB-SubCell"/>
</dbReference>
<sequence>MAIALRLSLEDYHARAANSNARASNGHASSSKERTVDNIAAEIREFEVKKAKLEAEKARVESCLQVLYQELEEKQRTESAVFARRDTKGKSKAGGIDYNSSEFEWSGALEAKLKEVFGHDSFRLCQEGICNASMDGRDVVAIMPTGGGKSLGYQLPALMVPGCSLVISPLLALISDQIMHLHEAGVDAVMLTGSTSKEDSDRIYRRLQAMGSGPSVGPEIKLCYVTPEKIANSKKFLTALDRLYKAGKLARFVVDEAHCVSSQGHDFRPDYQKLSTLRERFPDVPILALSATCPAQVLWDLTKTLRMPKLTMASAADVDGTVLFSTSLYRKNLHYYVLPKPAGGNDSIMAMRDYILNNHKNDTGIVYCLTKKDCESVAEALTTLSDGKIKTGVYHADVPDTRKEMLHRQWREGRVKVVCATIAFGLGIDKGDVRFVIHHTLRHAKKSLDGFYQESGRAGRDGKDADCVLYYRAQDATRIASLTYGERGGQEKALAMLAFACDVEECRKIQFANYFNKSSKLSFSSWATAEEDTLTRCGHCDNCTRPPETLEHLGVRGRVAAWQLLRVVEEAGQELTMAQLCDLARGLGGGSAKEKEPAAAAKGKGKGRGRGKEKAYVDVHEVAGGKVELSKEQTETLCVRLLVEGYLALSFSSTAYTTNVYLKQSNKTGRFTAFSREDIEAGKGPAFDCAFVKKTAKGRKSVAGAGPSSAKNANGTASPEKPKSTRGKRKRIEVSVTPPSTDDEKGRDIRIDNDKDDIEDEAPTDQEKYKAEMSGFIISDSESDIEESDMEWQTSLRGRSRVAANVKEPAKAPPLKRARKSLAGNGSARPPAATSSSSRTPPEDVIEISD</sequence>
<dbReference type="GO" id="GO:0005737">
    <property type="term" value="C:cytoplasm"/>
    <property type="evidence" value="ECO:0007669"/>
    <property type="project" value="TreeGrafter"/>
</dbReference>
<dbReference type="Gene3D" id="3.40.50.300">
    <property type="entry name" value="P-loop containing nucleotide triphosphate hydrolases"/>
    <property type="match status" value="2"/>
</dbReference>
<feature type="compositionally biased region" description="Acidic residues" evidence="13">
    <location>
        <begin position="781"/>
        <end position="790"/>
    </location>
</feature>
<organism evidence="16 17">
    <name type="scientific">Polyporus arcularius HHB13444</name>
    <dbReference type="NCBI Taxonomy" id="1314778"/>
    <lineage>
        <taxon>Eukaryota</taxon>
        <taxon>Fungi</taxon>
        <taxon>Dikarya</taxon>
        <taxon>Basidiomycota</taxon>
        <taxon>Agaricomycotina</taxon>
        <taxon>Agaricomycetes</taxon>
        <taxon>Polyporales</taxon>
        <taxon>Polyporaceae</taxon>
        <taxon>Polyporus</taxon>
    </lineage>
</organism>
<dbReference type="GO" id="GO:0009378">
    <property type="term" value="F:four-way junction helicase activity"/>
    <property type="evidence" value="ECO:0007669"/>
    <property type="project" value="TreeGrafter"/>
</dbReference>
<dbReference type="Pfam" id="PF16124">
    <property type="entry name" value="RecQ_Zn_bind"/>
    <property type="match status" value="1"/>
</dbReference>
<feature type="compositionally biased region" description="Acidic residues" evidence="13">
    <location>
        <begin position="754"/>
        <end position="764"/>
    </location>
</feature>
<dbReference type="Pfam" id="PF00270">
    <property type="entry name" value="DEAD"/>
    <property type="match status" value="1"/>
</dbReference>
<feature type="domain" description="Helicase ATP-binding" evidence="14">
    <location>
        <begin position="130"/>
        <end position="311"/>
    </location>
</feature>
<feature type="compositionally biased region" description="Basic and acidic residues" evidence="13">
    <location>
        <begin position="742"/>
        <end position="753"/>
    </location>
</feature>
<evidence type="ECO:0000313" key="17">
    <source>
        <dbReference type="Proteomes" id="UP000308197"/>
    </source>
</evidence>
<accession>A0A5C3PLZ8</accession>
<dbReference type="FunFam" id="3.40.50.300:FF:001389">
    <property type="entry name" value="ATP-dependent DNA helicase RecQ"/>
    <property type="match status" value="1"/>
</dbReference>
<name>A0A5C3PLZ8_9APHY</name>
<dbReference type="InterPro" id="IPR014001">
    <property type="entry name" value="Helicase_ATP-bd"/>
</dbReference>
<dbReference type="GO" id="GO:0043138">
    <property type="term" value="F:3'-5' DNA helicase activity"/>
    <property type="evidence" value="ECO:0007669"/>
    <property type="project" value="UniProtKB-EC"/>
</dbReference>
<dbReference type="PANTHER" id="PTHR13710">
    <property type="entry name" value="DNA HELICASE RECQ FAMILY MEMBER"/>
    <property type="match status" value="1"/>
</dbReference>
<dbReference type="Proteomes" id="UP000308197">
    <property type="component" value="Unassembled WGS sequence"/>
</dbReference>
<evidence type="ECO:0000256" key="3">
    <source>
        <dbReference type="ARBA" id="ARBA00022741"/>
    </source>
</evidence>
<dbReference type="InterPro" id="IPR002464">
    <property type="entry name" value="DNA/RNA_helicase_DEAH_CS"/>
</dbReference>
<evidence type="ECO:0000313" key="16">
    <source>
        <dbReference type="EMBL" id="TFK89260.1"/>
    </source>
</evidence>
<dbReference type="SUPFAM" id="SSF52540">
    <property type="entry name" value="P-loop containing nucleoside triphosphate hydrolases"/>
    <property type="match status" value="1"/>
</dbReference>
<dbReference type="Gene3D" id="1.10.10.10">
    <property type="entry name" value="Winged helix-like DNA-binding domain superfamily/Winged helix DNA-binding domain"/>
    <property type="match status" value="1"/>
</dbReference>
<evidence type="ECO:0000256" key="12">
    <source>
        <dbReference type="SAM" id="Coils"/>
    </source>
</evidence>
<evidence type="ECO:0000256" key="5">
    <source>
        <dbReference type="ARBA" id="ARBA00022806"/>
    </source>
</evidence>
<feature type="coiled-coil region" evidence="12">
    <location>
        <begin position="36"/>
        <end position="70"/>
    </location>
</feature>
<feature type="domain" description="Helicase C-terminal" evidence="15">
    <location>
        <begin position="350"/>
        <end position="500"/>
    </location>
</feature>
<dbReference type="InterPro" id="IPR027417">
    <property type="entry name" value="P-loop_NTPase"/>
</dbReference>
<evidence type="ECO:0000256" key="13">
    <source>
        <dbReference type="SAM" id="MobiDB-lite"/>
    </source>
</evidence>
<feature type="region of interest" description="Disordered" evidence="13">
    <location>
        <begin position="589"/>
        <end position="612"/>
    </location>
</feature>
<evidence type="ECO:0000256" key="10">
    <source>
        <dbReference type="ARBA" id="ARBA00034617"/>
    </source>
</evidence>
<comment type="similarity">
    <text evidence="1 11">Belongs to the helicase family. RecQ subfamily.</text>
</comment>
<dbReference type="AlphaFoldDB" id="A0A5C3PLZ8"/>
<comment type="subcellular location">
    <subcellularLocation>
        <location evidence="11">Nucleus</location>
    </subcellularLocation>
</comment>
<dbReference type="NCBIfam" id="TIGR00614">
    <property type="entry name" value="recQ_fam"/>
    <property type="match status" value="1"/>
</dbReference>
<keyword evidence="7" id="KW-0238">DNA-binding</keyword>
<keyword evidence="5 11" id="KW-0347">Helicase</keyword>
<dbReference type="PROSITE" id="PS00690">
    <property type="entry name" value="DEAH_ATP_HELICASE"/>
    <property type="match status" value="1"/>
</dbReference>
<dbReference type="EC" id="5.6.2.4" evidence="11"/>
<keyword evidence="6 11" id="KW-0067">ATP-binding</keyword>
<dbReference type="GO" id="GO:0046872">
    <property type="term" value="F:metal ion binding"/>
    <property type="evidence" value="ECO:0007669"/>
    <property type="project" value="UniProtKB-KW"/>
</dbReference>
<dbReference type="GO" id="GO:0003677">
    <property type="term" value="F:DNA binding"/>
    <property type="evidence" value="ECO:0007669"/>
    <property type="project" value="UniProtKB-KW"/>
</dbReference>
<dbReference type="GO" id="GO:0000724">
    <property type="term" value="P:double-strand break repair via homologous recombination"/>
    <property type="evidence" value="ECO:0007669"/>
    <property type="project" value="TreeGrafter"/>
</dbReference>
<comment type="catalytic activity">
    <reaction evidence="11">
        <text>ATP + H2O = ADP + phosphate + H(+)</text>
        <dbReference type="Rhea" id="RHEA:13065"/>
        <dbReference type="ChEBI" id="CHEBI:15377"/>
        <dbReference type="ChEBI" id="CHEBI:15378"/>
        <dbReference type="ChEBI" id="CHEBI:30616"/>
        <dbReference type="ChEBI" id="CHEBI:43474"/>
        <dbReference type="ChEBI" id="CHEBI:456216"/>
    </reaction>
</comment>
<dbReference type="SMART" id="SM00490">
    <property type="entry name" value="HELICc"/>
    <property type="match status" value="1"/>
</dbReference>
<evidence type="ECO:0000256" key="6">
    <source>
        <dbReference type="ARBA" id="ARBA00022840"/>
    </source>
</evidence>
<evidence type="ECO:0000259" key="15">
    <source>
        <dbReference type="PROSITE" id="PS51194"/>
    </source>
</evidence>
<dbReference type="PROSITE" id="PS51192">
    <property type="entry name" value="HELICASE_ATP_BIND_1"/>
    <property type="match status" value="1"/>
</dbReference>
<feature type="compositionally biased region" description="Low complexity" evidence="13">
    <location>
        <begin position="827"/>
        <end position="840"/>
    </location>
</feature>